<proteinExistence type="predicted"/>
<evidence type="ECO:0000313" key="1">
    <source>
        <dbReference type="Proteomes" id="UP000887565"/>
    </source>
</evidence>
<dbReference type="WBParaSite" id="nRc.2.0.1.t36953-RA">
    <property type="protein sequence ID" value="nRc.2.0.1.t36953-RA"/>
    <property type="gene ID" value="nRc.2.0.1.g36953"/>
</dbReference>
<keyword evidence="1" id="KW-1185">Reference proteome</keyword>
<evidence type="ECO:0000313" key="2">
    <source>
        <dbReference type="WBParaSite" id="nRc.2.0.1.t36953-RA"/>
    </source>
</evidence>
<dbReference type="Proteomes" id="UP000887565">
    <property type="component" value="Unplaced"/>
</dbReference>
<dbReference type="AlphaFoldDB" id="A0A915KDT4"/>
<accession>A0A915KDT4</accession>
<protein>
    <submittedName>
        <fullName evidence="2">Uncharacterized protein</fullName>
    </submittedName>
</protein>
<sequence length="108" mass="12047">MNFIESEISLISSKVVNKCEDGQISSMCFFEGCHAWLVPTLKRWTSLLEEKAGKGITISNTIDNVLFAQAVISGISASEHRNWYDCTSEVSIQIVKIFISDVDISELE</sequence>
<reference evidence="2" key="1">
    <citation type="submission" date="2022-11" db="UniProtKB">
        <authorList>
            <consortium name="WormBaseParasite"/>
        </authorList>
    </citation>
    <scope>IDENTIFICATION</scope>
</reference>
<organism evidence="1 2">
    <name type="scientific">Romanomermis culicivorax</name>
    <name type="common">Nematode worm</name>
    <dbReference type="NCBI Taxonomy" id="13658"/>
    <lineage>
        <taxon>Eukaryota</taxon>
        <taxon>Metazoa</taxon>
        <taxon>Ecdysozoa</taxon>
        <taxon>Nematoda</taxon>
        <taxon>Enoplea</taxon>
        <taxon>Dorylaimia</taxon>
        <taxon>Mermithida</taxon>
        <taxon>Mermithoidea</taxon>
        <taxon>Mermithidae</taxon>
        <taxon>Romanomermis</taxon>
    </lineage>
</organism>
<name>A0A915KDT4_ROMCU</name>